<proteinExistence type="predicted"/>
<protein>
    <submittedName>
        <fullName evidence="1">Uncharacterized protein</fullName>
    </submittedName>
</protein>
<name>A0AAW2HP91_9NEOP</name>
<accession>A0AAW2HP91</accession>
<gene>
    <name evidence="1" type="ORF">PYX00_008540</name>
</gene>
<dbReference type="EMBL" id="JARGDH010000004">
    <property type="protein sequence ID" value="KAL0271446.1"/>
    <property type="molecule type" value="Genomic_DNA"/>
</dbReference>
<organism evidence="1">
    <name type="scientific">Menopon gallinae</name>
    <name type="common">poultry shaft louse</name>
    <dbReference type="NCBI Taxonomy" id="328185"/>
    <lineage>
        <taxon>Eukaryota</taxon>
        <taxon>Metazoa</taxon>
        <taxon>Ecdysozoa</taxon>
        <taxon>Arthropoda</taxon>
        <taxon>Hexapoda</taxon>
        <taxon>Insecta</taxon>
        <taxon>Pterygota</taxon>
        <taxon>Neoptera</taxon>
        <taxon>Paraneoptera</taxon>
        <taxon>Psocodea</taxon>
        <taxon>Troctomorpha</taxon>
        <taxon>Phthiraptera</taxon>
        <taxon>Amblycera</taxon>
        <taxon>Menoponidae</taxon>
        <taxon>Menopon</taxon>
    </lineage>
</organism>
<reference evidence="1" key="1">
    <citation type="journal article" date="2024" name="Gigascience">
        <title>Chromosome-level genome of the poultry shaft louse Menopon gallinae provides insight into the host-switching and adaptive evolution of parasitic lice.</title>
        <authorList>
            <person name="Xu Y."/>
            <person name="Ma L."/>
            <person name="Liu S."/>
            <person name="Liang Y."/>
            <person name="Liu Q."/>
            <person name="He Z."/>
            <person name="Tian L."/>
            <person name="Duan Y."/>
            <person name="Cai W."/>
            <person name="Li H."/>
            <person name="Song F."/>
        </authorList>
    </citation>
    <scope>NUCLEOTIDE SEQUENCE</scope>
    <source>
        <strain evidence="1">Cailab_2023a</strain>
    </source>
</reference>
<dbReference type="AlphaFoldDB" id="A0AAW2HP91"/>
<evidence type="ECO:0000313" key="1">
    <source>
        <dbReference type="EMBL" id="KAL0271446.1"/>
    </source>
</evidence>
<comment type="caution">
    <text evidence="1">The sequence shown here is derived from an EMBL/GenBank/DDBJ whole genome shotgun (WGS) entry which is preliminary data.</text>
</comment>
<sequence length="77" mass="8687">MSRSVCCCFDIDSSLTDVIQNEGRSSTAHYSQQLSEMDRVVSQGNIFSGKSVIHPLRCRIGSRQKPWEHHVKHGLNT</sequence>